<name>A0ACC0EUV0_9BASI</name>
<dbReference type="EMBL" id="CM045867">
    <property type="protein sequence ID" value="KAI7959602.1"/>
    <property type="molecule type" value="Genomic_DNA"/>
</dbReference>
<evidence type="ECO:0000313" key="1">
    <source>
        <dbReference type="EMBL" id="KAI7959602.1"/>
    </source>
</evidence>
<reference evidence="1 2" key="3">
    <citation type="journal article" date="2022" name="Microbiol. Spectr.">
        <title>Folding features and dynamics of 3D genome architecture in plant fungal pathogens.</title>
        <authorList>
            <person name="Xia C."/>
        </authorList>
    </citation>
    <scope>NUCLEOTIDE SEQUENCE [LARGE SCALE GENOMIC DNA]</scope>
    <source>
        <strain evidence="1 2">93-210</strain>
    </source>
</reference>
<keyword evidence="2" id="KW-1185">Reference proteome</keyword>
<dbReference type="Proteomes" id="UP001060170">
    <property type="component" value="Chromosome 3"/>
</dbReference>
<sequence length="81" mass="9096">MSDTGPDLHFKYLFNPWYPSPEWDGPDLGFRQNFHIQFDERVLAANGNGYPPIVDPAVEDPPPANDAVTDNNPNEEEAVEP</sequence>
<proteinExistence type="predicted"/>
<reference evidence="2" key="2">
    <citation type="journal article" date="2018" name="Mol. Plant Microbe Interact.">
        <title>Genome sequence resources for the wheat stripe rust pathogen (Puccinia striiformis f. sp. tritici) and the barley stripe rust pathogen (Puccinia striiformis f. sp. hordei).</title>
        <authorList>
            <person name="Xia C."/>
            <person name="Wang M."/>
            <person name="Yin C."/>
            <person name="Cornejo O.E."/>
            <person name="Hulbert S.H."/>
            <person name="Chen X."/>
        </authorList>
    </citation>
    <scope>NUCLEOTIDE SEQUENCE [LARGE SCALE GENOMIC DNA]</scope>
    <source>
        <strain evidence="2">93-210</strain>
    </source>
</reference>
<protein>
    <submittedName>
        <fullName evidence="1">Uncharacterized protein</fullName>
    </submittedName>
</protein>
<accession>A0ACC0EUV0</accession>
<organism evidence="1 2">
    <name type="scientific">Puccinia striiformis f. sp. tritici</name>
    <dbReference type="NCBI Taxonomy" id="168172"/>
    <lineage>
        <taxon>Eukaryota</taxon>
        <taxon>Fungi</taxon>
        <taxon>Dikarya</taxon>
        <taxon>Basidiomycota</taxon>
        <taxon>Pucciniomycotina</taxon>
        <taxon>Pucciniomycetes</taxon>
        <taxon>Pucciniales</taxon>
        <taxon>Pucciniaceae</taxon>
        <taxon>Puccinia</taxon>
    </lineage>
</organism>
<evidence type="ECO:0000313" key="2">
    <source>
        <dbReference type="Proteomes" id="UP001060170"/>
    </source>
</evidence>
<gene>
    <name evidence="1" type="ORF">MJO28_003393</name>
</gene>
<comment type="caution">
    <text evidence="1">The sequence shown here is derived from an EMBL/GenBank/DDBJ whole genome shotgun (WGS) entry which is preliminary data.</text>
</comment>
<reference evidence="2" key="1">
    <citation type="journal article" date="2018" name="BMC Genomics">
        <title>Genomic insights into host adaptation between the wheat stripe rust pathogen (Puccinia striiformis f. sp. tritici) and the barley stripe rust pathogen (Puccinia striiformis f. sp. hordei).</title>
        <authorList>
            <person name="Xia C."/>
            <person name="Wang M."/>
            <person name="Yin C."/>
            <person name="Cornejo O.E."/>
            <person name="Hulbert S.H."/>
            <person name="Chen X."/>
        </authorList>
    </citation>
    <scope>NUCLEOTIDE SEQUENCE [LARGE SCALE GENOMIC DNA]</scope>
    <source>
        <strain evidence="2">93-210</strain>
    </source>
</reference>